<reference evidence="5" key="1">
    <citation type="submission" date="2015-09" db="EMBL/GenBank/DDBJ databases">
        <title>Scylla olivacea transcriptome.</title>
        <authorList>
            <person name="Ikhwanuddin M."/>
        </authorList>
    </citation>
    <scope>NUCLEOTIDE SEQUENCE</scope>
</reference>
<dbReference type="AlphaFoldDB" id="A0A0P4W946"/>
<feature type="repeat" description="ANK" evidence="3">
    <location>
        <begin position="199"/>
        <end position="238"/>
    </location>
</feature>
<dbReference type="InterPro" id="IPR001496">
    <property type="entry name" value="SOCS_box"/>
</dbReference>
<accession>A0A0P4W946</accession>
<dbReference type="EMBL" id="GDRN01081040">
    <property type="protein sequence ID" value="JAI62089.1"/>
    <property type="molecule type" value="Transcribed_RNA"/>
</dbReference>
<sequence length="406" mass="44022">MKPLLAHDPARTKFSKLDGSACRALQQLRGAVEKESMAPSLGCGAARAGGGGGGGGRPLVARLPLTHHAQLHTLADLLDGCPKADPFAHQDTKMKAVSKCRGCDSFTLCSLLFGYEEQENTLDIEKLTPTALHVACLLPQPGPLVTKMVGVGVAVNEPNVLGQTPLHALLLGDVRSTSLVDALCKLLAHGADVSVKDNAGETPLHLVRNLLRQGLYQRAAQVAKILLQAGAHVDAANNEGRTLLTYSVEHLDDSLPLTRTLFNHGSSAWGAADGTDKDQSVFTWFLKAVITHRRVENCAYTVAILSHMMADNPRRMHQHVLRTMFRQSRCYKVLGPVFLELKTLMMPHWTQPPTLTFLCWRTVRRSLTPKRIQSGAPQLGLPPPLESYILLGEPGNTYTSSGNVHS</sequence>
<feature type="repeat" description="ANK" evidence="3">
    <location>
        <begin position="161"/>
        <end position="198"/>
    </location>
</feature>
<dbReference type="InterPro" id="IPR002110">
    <property type="entry name" value="Ankyrin_rpt"/>
</dbReference>
<dbReference type="Gene3D" id="1.25.40.20">
    <property type="entry name" value="Ankyrin repeat-containing domain"/>
    <property type="match status" value="2"/>
</dbReference>
<dbReference type="InterPro" id="IPR036770">
    <property type="entry name" value="Ankyrin_rpt-contain_sf"/>
</dbReference>
<feature type="domain" description="SOCS box" evidence="4">
    <location>
        <begin position="352"/>
        <end position="392"/>
    </location>
</feature>
<dbReference type="Pfam" id="PF00023">
    <property type="entry name" value="Ank"/>
    <property type="match status" value="1"/>
</dbReference>
<evidence type="ECO:0000256" key="3">
    <source>
        <dbReference type="PROSITE-ProRule" id="PRU00023"/>
    </source>
</evidence>
<organism evidence="5">
    <name type="scientific">Scylla olivacea</name>
    <name type="common">Orange mud crab</name>
    <name type="synonym">Cancer olivacea</name>
    <dbReference type="NCBI Taxonomy" id="85551"/>
    <lineage>
        <taxon>Eukaryota</taxon>
        <taxon>Metazoa</taxon>
        <taxon>Ecdysozoa</taxon>
        <taxon>Arthropoda</taxon>
        <taxon>Crustacea</taxon>
        <taxon>Multicrustacea</taxon>
        <taxon>Malacostraca</taxon>
        <taxon>Eumalacostraca</taxon>
        <taxon>Eucarida</taxon>
        <taxon>Decapoda</taxon>
        <taxon>Pleocyemata</taxon>
        <taxon>Brachyura</taxon>
        <taxon>Eubrachyura</taxon>
        <taxon>Portunoidea</taxon>
        <taxon>Portunidae</taxon>
        <taxon>Portuninae</taxon>
        <taxon>Scylla</taxon>
    </lineage>
</organism>
<evidence type="ECO:0000313" key="5">
    <source>
        <dbReference type="EMBL" id="JAI62089.1"/>
    </source>
</evidence>
<evidence type="ECO:0000259" key="4">
    <source>
        <dbReference type="SMART" id="SM00969"/>
    </source>
</evidence>
<dbReference type="PROSITE" id="PS50088">
    <property type="entry name" value="ANK_REPEAT"/>
    <property type="match status" value="2"/>
</dbReference>
<keyword evidence="1" id="KW-0677">Repeat</keyword>
<keyword evidence="2 3" id="KW-0040">ANK repeat</keyword>
<proteinExistence type="predicted"/>
<dbReference type="PANTHER" id="PTHR24180">
    <property type="entry name" value="CYCLIN-DEPENDENT KINASE INHIBITOR 2C-RELATED"/>
    <property type="match status" value="1"/>
</dbReference>
<dbReference type="PANTHER" id="PTHR24180:SF45">
    <property type="entry name" value="POLY [ADP-RIBOSE] POLYMERASE TANKYRASE"/>
    <property type="match status" value="1"/>
</dbReference>
<evidence type="ECO:0000256" key="1">
    <source>
        <dbReference type="ARBA" id="ARBA00022737"/>
    </source>
</evidence>
<dbReference type="InterPro" id="IPR051637">
    <property type="entry name" value="Ank_repeat_dom-contain_49"/>
</dbReference>
<evidence type="ECO:0000256" key="2">
    <source>
        <dbReference type="ARBA" id="ARBA00023043"/>
    </source>
</evidence>
<dbReference type="SUPFAM" id="SSF48403">
    <property type="entry name" value="Ankyrin repeat"/>
    <property type="match status" value="1"/>
</dbReference>
<dbReference type="Pfam" id="PF07525">
    <property type="entry name" value="SOCS_box"/>
    <property type="match status" value="1"/>
</dbReference>
<protein>
    <recommendedName>
        <fullName evidence="4">SOCS box domain-containing protein</fullName>
    </recommendedName>
</protein>
<dbReference type="SMART" id="SM00969">
    <property type="entry name" value="SOCS_box"/>
    <property type="match status" value="1"/>
</dbReference>
<name>A0A0P4W946_SCYOL</name>